<name>A0ABR1VS97_9PEZI</name>
<reference evidence="4 5" key="1">
    <citation type="submission" date="2023-01" db="EMBL/GenBank/DDBJ databases">
        <title>Analysis of 21 Apiospora genomes using comparative genomics revels a genus with tremendous synthesis potential of carbohydrate active enzymes and secondary metabolites.</title>
        <authorList>
            <person name="Sorensen T."/>
        </authorList>
    </citation>
    <scope>NUCLEOTIDE SEQUENCE [LARGE SCALE GENOMIC DNA]</scope>
    <source>
        <strain evidence="4 5">CBS 135458</strain>
    </source>
</reference>
<proteinExistence type="predicted"/>
<evidence type="ECO:0000256" key="1">
    <source>
        <dbReference type="SAM" id="MobiDB-lite"/>
    </source>
</evidence>
<dbReference type="Pfam" id="PF03572">
    <property type="entry name" value="Peptidase_S41"/>
    <property type="match status" value="1"/>
</dbReference>
<evidence type="ECO:0000313" key="4">
    <source>
        <dbReference type="EMBL" id="KAK8074108.1"/>
    </source>
</evidence>
<dbReference type="InterPro" id="IPR052766">
    <property type="entry name" value="S41A_metabolite_peptidase"/>
</dbReference>
<comment type="caution">
    <text evidence="4">The sequence shown here is derived from an EMBL/GenBank/DDBJ whole genome shotgun (WGS) entry which is preliminary data.</text>
</comment>
<dbReference type="InterPro" id="IPR005151">
    <property type="entry name" value="Tail-specific_protease"/>
</dbReference>
<dbReference type="PANTHER" id="PTHR37049">
    <property type="entry name" value="PEPTIDASE S41 FAMILY PROTEIN"/>
    <property type="match status" value="1"/>
</dbReference>
<keyword evidence="5" id="KW-1185">Reference proteome</keyword>
<dbReference type="EMBL" id="JAQQWL010000005">
    <property type="protein sequence ID" value="KAK8074108.1"/>
    <property type="molecule type" value="Genomic_DNA"/>
</dbReference>
<sequence>MRPRHQTDPPSAICGDIVDSVNDGYLVFWAADAFDCLRSVPFNDAVALRFMDYYNQTMQFHTTWSLLKSPPAGYQQPAVDMQQGLADLRNNITAYVYKNQYAFESDLLYLIYQAHDTHVYLSAGVTAAFSFGSPYSVMSASIDGKEEPKLWIEDHILDYTNSPGGPRPSPIVLVNGEDAVEYLTRFAAINSQGTLEPHADWNQLMGSPARDIQGGSSIFAGDATFYPGDELNFTLANGTSINTRWLAFYNELYFTGPLATGGDFYNYFVLGHLPASYNSTPLPDFFNSSSNWEVDFYDDESVMKNWSDITPAYPADPVVAQDGLYVASDQVVTGYLLPDISTGVLSLPTFNQFDSEKETFMAAIDEFLQNATSNGMQRIVIDVQQNWGGDPMLAFATFKLFFPQAEPFAGSHKRIHPMANVLGKTFTDFWDGLSLDNEQDIDQKLALMGTEWVVTPRINAETGRNFTSWDEYAGPVGYFGDSFSIPERYNLSNIYFDMSEFDGWVPMDYVEQPIQAQPYGASNIGIVSGELVCQLPTLRRSTNIQYHQLTDGLCASTCSMFVEMMKQAGVRTVVVGGRPEPGPMQAVSGTRAAARYTAAELDDDFVNASSIVTTASGDDHFFAANDSLAFLSNAPRDTGMWINSATFSLRDQLGSADDPQPLQLKYQPADCRIYWTIDNVVNFTRLWGDAAAAAWDDPGRCVAGGSKGSSPNNNNISPPPPPAPPRLYDTAPPKPIAPGIDFDASRGGLADGLGGADLLASLLQTTQACNVMSTDYDQCGADLYCRTNPDASRAAREAGAGVCTSSCHTGDTTCLVADQRCRLSKKPLESKFDLEGGPTRAGNAPVRAGWCFPVSKKMLQKTLGRKGS</sequence>
<dbReference type="PANTHER" id="PTHR37049:SF5">
    <property type="entry name" value="TAIL SPECIFIC PROTEASE DOMAIN-CONTAINING PROTEIN"/>
    <property type="match status" value="1"/>
</dbReference>
<protein>
    <recommendedName>
        <fullName evidence="6">Tail specific protease domain-containing protein</fullName>
    </recommendedName>
</protein>
<dbReference type="InterPro" id="IPR029045">
    <property type="entry name" value="ClpP/crotonase-like_dom_sf"/>
</dbReference>
<gene>
    <name evidence="4" type="ORF">PG994_005007</name>
</gene>
<dbReference type="GeneID" id="92089479"/>
<feature type="domain" description="CPAF-like PDZ" evidence="3">
    <location>
        <begin position="130"/>
        <end position="251"/>
    </location>
</feature>
<dbReference type="Pfam" id="PF23658">
    <property type="entry name" value="PDZ_CPAF_rel"/>
    <property type="match status" value="1"/>
</dbReference>
<organism evidence="4 5">
    <name type="scientific">Apiospora phragmitis</name>
    <dbReference type="NCBI Taxonomy" id="2905665"/>
    <lineage>
        <taxon>Eukaryota</taxon>
        <taxon>Fungi</taxon>
        <taxon>Dikarya</taxon>
        <taxon>Ascomycota</taxon>
        <taxon>Pezizomycotina</taxon>
        <taxon>Sordariomycetes</taxon>
        <taxon>Xylariomycetidae</taxon>
        <taxon>Amphisphaeriales</taxon>
        <taxon>Apiosporaceae</taxon>
        <taxon>Apiospora</taxon>
    </lineage>
</organism>
<evidence type="ECO:0008006" key="6">
    <source>
        <dbReference type="Google" id="ProtNLM"/>
    </source>
</evidence>
<dbReference type="SUPFAM" id="SSF52096">
    <property type="entry name" value="ClpP/crotonase"/>
    <property type="match status" value="1"/>
</dbReference>
<dbReference type="Proteomes" id="UP001480595">
    <property type="component" value="Unassembled WGS sequence"/>
</dbReference>
<dbReference type="RefSeq" id="XP_066718583.1">
    <property type="nucleotide sequence ID" value="XM_066856416.1"/>
</dbReference>
<feature type="domain" description="Tail specific protease" evidence="2">
    <location>
        <begin position="342"/>
        <end position="577"/>
    </location>
</feature>
<accession>A0ABR1VS97</accession>
<dbReference type="InterPro" id="IPR056186">
    <property type="entry name" value="PDZ_CPAF-rel"/>
</dbReference>
<evidence type="ECO:0000259" key="3">
    <source>
        <dbReference type="Pfam" id="PF23658"/>
    </source>
</evidence>
<evidence type="ECO:0000313" key="5">
    <source>
        <dbReference type="Proteomes" id="UP001480595"/>
    </source>
</evidence>
<evidence type="ECO:0000259" key="2">
    <source>
        <dbReference type="Pfam" id="PF03572"/>
    </source>
</evidence>
<dbReference type="Gene3D" id="3.90.226.10">
    <property type="entry name" value="2-enoyl-CoA Hydratase, Chain A, domain 1"/>
    <property type="match status" value="1"/>
</dbReference>
<feature type="region of interest" description="Disordered" evidence="1">
    <location>
        <begin position="702"/>
        <end position="731"/>
    </location>
</feature>